<dbReference type="EMBL" id="QRYC01000002">
    <property type="protein sequence ID" value="RGU58423.1"/>
    <property type="molecule type" value="Genomic_DNA"/>
</dbReference>
<dbReference type="Pfam" id="PF12704">
    <property type="entry name" value="MacB_PCD"/>
    <property type="match status" value="1"/>
</dbReference>
<reference evidence="9 10" key="1">
    <citation type="submission" date="2018-08" db="EMBL/GenBank/DDBJ databases">
        <title>A genome reference for cultivated species of the human gut microbiota.</title>
        <authorList>
            <person name="Zou Y."/>
            <person name="Xue W."/>
            <person name="Luo G."/>
        </authorList>
    </citation>
    <scope>NUCLEOTIDE SEQUENCE [LARGE SCALE GENOMIC DNA]</scope>
    <source>
        <strain evidence="9 10">AF16-14</strain>
    </source>
</reference>
<proteinExistence type="predicted"/>
<evidence type="ECO:0000259" key="7">
    <source>
        <dbReference type="Pfam" id="PF02687"/>
    </source>
</evidence>
<keyword evidence="4 6" id="KW-1133">Transmembrane helix</keyword>
<dbReference type="PANTHER" id="PTHR30572:SF18">
    <property type="entry name" value="ABC-TYPE MACROLIDE FAMILY EXPORT SYSTEM PERMEASE COMPONENT 2"/>
    <property type="match status" value="1"/>
</dbReference>
<dbReference type="PANTHER" id="PTHR30572">
    <property type="entry name" value="MEMBRANE COMPONENT OF TRANSPORTER-RELATED"/>
    <property type="match status" value="1"/>
</dbReference>
<name>A0A412TXA6_9BACT</name>
<dbReference type="InterPro" id="IPR025857">
    <property type="entry name" value="MacB_PCD"/>
</dbReference>
<comment type="caution">
    <text evidence="9">The sequence shown here is derived from an EMBL/GenBank/DDBJ whole genome shotgun (WGS) entry which is preliminary data.</text>
</comment>
<evidence type="ECO:0000256" key="6">
    <source>
        <dbReference type="SAM" id="Phobius"/>
    </source>
</evidence>
<dbReference type="GO" id="GO:0005886">
    <property type="term" value="C:plasma membrane"/>
    <property type="evidence" value="ECO:0007669"/>
    <property type="project" value="UniProtKB-SubCell"/>
</dbReference>
<dbReference type="InterPro" id="IPR050250">
    <property type="entry name" value="Macrolide_Exporter_MacB"/>
</dbReference>
<protein>
    <submittedName>
        <fullName evidence="9">ABC transporter permease</fullName>
    </submittedName>
</protein>
<dbReference type="InterPro" id="IPR003838">
    <property type="entry name" value="ABC3_permease_C"/>
</dbReference>
<evidence type="ECO:0000256" key="4">
    <source>
        <dbReference type="ARBA" id="ARBA00022989"/>
    </source>
</evidence>
<evidence type="ECO:0000259" key="8">
    <source>
        <dbReference type="Pfam" id="PF12704"/>
    </source>
</evidence>
<evidence type="ECO:0000256" key="3">
    <source>
        <dbReference type="ARBA" id="ARBA00022692"/>
    </source>
</evidence>
<dbReference type="Proteomes" id="UP000284243">
    <property type="component" value="Unassembled WGS sequence"/>
</dbReference>
<feature type="transmembrane region" description="Helical" evidence="6">
    <location>
        <begin position="380"/>
        <end position="403"/>
    </location>
</feature>
<dbReference type="AlphaFoldDB" id="A0A412TXA6"/>
<gene>
    <name evidence="9" type="ORF">DWW57_01525</name>
</gene>
<sequence length="419" mass="46874">MAHLFKYFVMYKLKEYIQSALYNINHNKAYAAFVIFGTALTFIFTTIVLQITNDIVNNTQPFINADRLIKLPLNYTDIKGKSIGTIPSWEIPLLLKETQGYALYSLRDVQYCNLLVNNERYLNSTVTYVNSAYWAINSFDFIAGSPFTEDEVLAKEPVAIVMKNFADKNFKTNDIIGKKLEVFGITYTIKGIVDNYFNIFSGGDQIWLPYTLNKFVATGINRYEICVLPNEGISTNQLKINLVKSIKSHFKNKSIHVDISEKDLFTLKESRIENVGNSMLSYGIPIILFILLVIPSMNIISISIANTNNRAKEIAIRKALGATIFESFILLIIENFILVLVGSIIGVLSVTTVTSILIGQILDNSIFESIFIITQIDYKILIFGIAPLTLLFTLLSGGIPAYLVAKGNIVAILKGGSKC</sequence>
<dbReference type="GO" id="GO:0022857">
    <property type="term" value="F:transmembrane transporter activity"/>
    <property type="evidence" value="ECO:0007669"/>
    <property type="project" value="TreeGrafter"/>
</dbReference>
<organism evidence="9 10">
    <name type="scientific">Odoribacter splanchnicus</name>
    <dbReference type="NCBI Taxonomy" id="28118"/>
    <lineage>
        <taxon>Bacteria</taxon>
        <taxon>Pseudomonadati</taxon>
        <taxon>Bacteroidota</taxon>
        <taxon>Bacteroidia</taxon>
        <taxon>Bacteroidales</taxon>
        <taxon>Odoribacteraceae</taxon>
        <taxon>Odoribacter</taxon>
    </lineage>
</organism>
<feature type="domain" description="ABC3 transporter permease C-terminal" evidence="7">
    <location>
        <begin position="286"/>
        <end position="408"/>
    </location>
</feature>
<feature type="transmembrane region" description="Helical" evidence="6">
    <location>
        <begin position="339"/>
        <end position="359"/>
    </location>
</feature>
<evidence type="ECO:0000256" key="2">
    <source>
        <dbReference type="ARBA" id="ARBA00022475"/>
    </source>
</evidence>
<evidence type="ECO:0000313" key="10">
    <source>
        <dbReference type="Proteomes" id="UP000284243"/>
    </source>
</evidence>
<feature type="domain" description="MacB-like periplasmic core" evidence="8">
    <location>
        <begin position="34"/>
        <end position="239"/>
    </location>
</feature>
<feature type="transmembrane region" description="Helical" evidence="6">
    <location>
        <begin position="279"/>
        <end position="302"/>
    </location>
</feature>
<evidence type="ECO:0000256" key="5">
    <source>
        <dbReference type="ARBA" id="ARBA00023136"/>
    </source>
</evidence>
<evidence type="ECO:0000256" key="1">
    <source>
        <dbReference type="ARBA" id="ARBA00004651"/>
    </source>
</evidence>
<comment type="subcellular location">
    <subcellularLocation>
        <location evidence="1">Cell membrane</location>
        <topology evidence="1">Multi-pass membrane protein</topology>
    </subcellularLocation>
</comment>
<keyword evidence="5 6" id="KW-0472">Membrane</keyword>
<keyword evidence="2" id="KW-1003">Cell membrane</keyword>
<keyword evidence="3 6" id="KW-0812">Transmembrane</keyword>
<evidence type="ECO:0000313" key="9">
    <source>
        <dbReference type="EMBL" id="RGU58423.1"/>
    </source>
</evidence>
<dbReference type="Pfam" id="PF02687">
    <property type="entry name" value="FtsX"/>
    <property type="match status" value="1"/>
</dbReference>
<feature type="transmembrane region" description="Helical" evidence="6">
    <location>
        <begin position="29"/>
        <end position="51"/>
    </location>
</feature>
<accession>A0A412TXA6</accession>
<feature type="transmembrane region" description="Helical" evidence="6">
    <location>
        <begin position="314"/>
        <end position="333"/>
    </location>
</feature>